<evidence type="ECO:0000259" key="1">
    <source>
        <dbReference type="Pfam" id="PF00534"/>
    </source>
</evidence>
<dbReference type="GO" id="GO:0016757">
    <property type="term" value="F:glycosyltransferase activity"/>
    <property type="evidence" value="ECO:0007669"/>
    <property type="project" value="UniProtKB-KW"/>
</dbReference>
<evidence type="ECO:0000313" key="2">
    <source>
        <dbReference type="EMBL" id="MDU0809017.1"/>
    </source>
</evidence>
<dbReference type="Gene3D" id="3.40.50.2000">
    <property type="entry name" value="Glycogen Phosphorylase B"/>
    <property type="match status" value="2"/>
</dbReference>
<dbReference type="InterPro" id="IPR001296">
    <property type="entry name" value="Glyco_trans_1"/>
</dbReference>
<accession>A0ABU3TT20</accession>
<organism evidence="2 3">
    <name type="scientific">Aquirufa regiilacus</name>
    <dbReference type="NCBI Taxonomy" id="3024868"/>
    <lineage>
        <taxon>Bacteria</taxon>
        <taxon>Pseudomonadati</taxon>
        <taxon>Bacteroidota</taxon>
        <taxon>Cytophagia</taxon>
        <taxon>Cytophagales</taxon>
        <taxon>Flectobacillaceae</taxon>
        <taxon>Aquirufa</taxon>
    </lineage>
</organism>
<dbReference type="PANTHER" id="PTHR45947:SF3">
    <property type="entry name" value="SULFOQUINOVOSYL TRANSFERASE SQD2"/>
    <property type="match status" value="1"/>
</dbReference>
<keyword evidence="3" id="KW-1185">Reference proteome</keyword>
<protein>
    <submittedName>
        <fullName evidence="2">Glycosyltransferase</fullName>
        <ecNumber evidence="2">2.4.-.-</ecNumber>
    </submittedName>
</protein>
<dbReference type="EMBL" id="JAVNWW010000003">
    <property type="protein sequence ID" value="MDU0809017.1"/>
    <property type="molecule type" value="Genomic_DNA"/>
</dbReference>
<dbReference type="SUPFAM" id="SSF53756">
    <property type="entry name" value="UDP-Glycosyltransferase/glycogen phosphorylase"/>
    <property type="match status" value="1"/>
</dbReference>
<name>A0ABU3TT20_9BACT</name>
<dbReference type="PANTHER" id="PTHR45947">
    <property type="entry name" value="SULFOQUINOVOSYL TRANSFERASE SQD2"/>
    <property type="match status" value="1"/>
</dbReference>
<dbReference type="Proteomes" id="UP001249959">
    <property type="component" value="Unassembled WGS sequence"/>
</dbReference>
<comment type="caution">
    <text evidence="2">The sequence shown here is derived from an EMBL/GenBank/DDBJ whole genome shotgun (WGS) entry which is preliminary data.</text>
</comment>
<dbReference type="RefSeq" id="WP_316070675.1">
    <property type="nucleotide sequence ID" value="NZ_JAVNWW010000003.1"/>
</dbReference>
<keyword evidence="2" id="KW-0808">Transferase</keyword>
<dbReference type="Pfam" id="PF00534">
    <property type="entry name" value="Glycos_transf_1"/>
    <property type="match status" value="1"/>
</dbReference>
<sequence length="365" mass="40436">MNLLIARSNFHSYSETFIDEQIKQLAPSEVLYEGWLPSRTYSGKSTYPFPLSLLIVRGTLRNLFPVFFKKIYQHFLIKFLRTNQIDAFLANYGPLGANIYEACIAANIPYSIVFLGFDANEKKTLTQYHAAYKDMLPRAQAVIVVAQSMRENLEAIAGPLNNLHFIPCGVDTAKFKPAGSKSDAFTFISVARFAEKKGPIHSLRAFTKVFQQIPNARLLMVGDGPMWEEAKAYVADNQLENHVFFLGAKSQDEYLPLLQSAHVFIQHSIITAAGDSEGTPVAILEAAACGLPTVSTRHAGIPDAVIEQETGILTDEHDIDAMAEACIYFAQNPSEALNMGAAARKHVSEKYDVVKLSQKIKSILK</sequence>
<evidence type="ECO:0000313" key="3">
    <source>
        <dbReference type="Proteomes" id="UP001249959"/>
    </source>
</evidence>
<reference evidence="2 3" key="1">
    <citation type="submission" date="2023-09" db="EMBL/GenBank/DDBJ databases">
        <title>Aquirufa genomes.</title>
        <authorList>
            <person name="Pitt A."/>
        </authorList>
    </citation>
    <scope>NUCLEOTIDE SEQUENCE [LARGE SCALE GENOMIC DNA]</scope>
    <source>
        <strain evidence="2 3">LEOWEIH-7C</strain>
    </source>
</reference>
<feature type="domain" description="Glycosyl transferase family 1" evidence="1">
    <location>
        <begin position="173"/>
        <end position="346"/>
    </location>
</feature>
<gene>
    <name evidence="2" type="ORF">PQG45_08215</name>
</gene>
<dbReference type="InterPro" id="IPR050194">
    <property type="entry name" value="Glycosyltransferase_grp1"/>
</dbReference>
<dbReference type="EC" id="2.4.-.-" evidence="2"/>
<proteinExistence type="predicted"/>
<keyword evidence="2" id="KW-0328">Glycosyltransferase</keyword>